<organism evidence="2 3">
    <name type="scientific">Faecalicatena acetigenes</name>
    <dbReference type="NCBI Taxonomy" id="2981790"/>
    <lineage>
        <taxon>Bacteria</taxon>
        <taxon>Bacillati</taxon>
        <taxon>Bacillota</taxon>
        <taxon>Clostridia</taxon>
        <taxon>Lachnospirales</taxon>
        <taxon>Lachnospiraceae</taxon>
        <taxon>Faecalicatena</taxon>
    </lineage>
</organism>
<dbReference type="EMBL" id="JAOQJX010000001">
    <property type="protein sequence ID" value="MCU6746059.1"/>
    <property type="molecule type" value="Genomic_DNA"/>
</dbReference>
<name>A0ABT2T715_9FIRM</name>
<dbReference type="RefSeq" id="WP_059067361.1">
    <property type="nucleotide sequence ID" value="NZ_JAOQJX010000001.1"/>
</dbReference>
<accession>A0ABT2T715</accession>
<sequence length="187" mass="20739">MRKYIEFRRSALWTSVVFIILGMVLAIYPEMSGIVFTRGLAVGTLIYAAVRFYRWRKERIKGYLAIGDFMLGLVFGFIGLLGIFSPETILSFLPFVTGAALILDGIVKAPVVIEMMKVGSALHIPIALSAVLPLLFGVFLVAFPFKAAAALIMVFGIFLIADGACDIIGIIYFKKYEHEENAYRRGE</sequence>
<proteinExistence type="predicted"/>
<feature type="transmembrane region" description="Helical" evidence="1">
    <location>
        <begin position="89"/>
        <end position="109"/>
    </location>
</feature>
<evidence type="ECO:0000313" key="3">
    <source>
        <dbReference type="Proteomes" id="UP001652394"/>
    </source>
</evidence>
<dbReference type="Proteomes" id="UP001652394">
    <property type="component" value="Unassembled WGS sequence"/>
</dbReference>
<evidence type="ECO:0000256" key="1">
    <source>
        <dbReference type="SAM" id="Phobius"/>
    </source>
</evidence>
<comment type="caution">
    <text evidence="2">The sequence shown here is derived from an EMBL/GenBank/DDBJ whole genome shotgun (WGS) entry which is preliminary data.</text>
</comment>
<dbReference type="InterPro" id="IPR005325">
    <property type="entry name" value="DUF308_memb"/>
</dbReference>
<evidence type="ECO:0000313" key="2">
    <source>
        <dbReference type="EMBL" id="MCU6746059.1"/>
    </source>
</evidence>
<feature type="transmembrane region" description="Helical" evidence="1">
    <location>
        <begin position="12"/>
        <end position="28"/>
    </location>
</feature>
<reference evidence="2 3" key="1">
    <citation type="journal article" date="2021" name="ISME Commun">
        <title>Automated analysis of genomic sequences facilitates high-throughput and comprehensive description of bacteria.</title>
        <authorList>
            <person name="Hitch T.C.A."/>
        </authorList>
    </citation>
    <scope>NUCLEOTIDE SEQUENCE [LARGE SCALE GENOMIC DNA]</scope>
    <source>
        <strain evidence="2 3">H2_18</strain>
    </source>
</reference>
<dbReference type="Pfam" id="PF03729">
    <property type="entry name" value="DUF308"/>
    <property type="match status" value="2"/>
</dbReference>
<keyword evidence="1" id="KW-0472">Membrane</keyword>
<keyword evidence="3" id="KW-1185">Reference proteome</keyword>
<feature type="transmembrane region" description="Helical" evidence="1">
    <location>
        <begin position="121"/>
        <end position="143"/>
    </location>
</feature>
<feature type="transmembrane region" description="Helical" evidence="1">
    <location>
        <begin position="149"/>
        <end position="173"/>
    </location>
</feature>
<keyword evidence="1" id="KW-1133">Transmembrane helix</keyword>
<feature type="transmembrane region" description="Helical" evidence="1">
    <location>
        <begin position="34"/>
        <end position="50"/>
    </location>
</feature>
<feature type="transmembrane region" description="Helical" evidence="1">
    <location>
        <begin position="62"/>
        <end position="83"/>
    </location>
</feature>
<gene>
    <name evidence="2" type="ORF">OCV51_00025</name>
</gene>
<protein>
    <submittedName>
        <fullName evidence="2">DUF308 domain-containing protein</fullName>
    </submittedName>
</protein>
<keyword evidence="1" id="KW-0812">Transmembrane</keyword>